<proteinExistence type="predicted"/>
<evidence type="ECO:0000313" key="2">
    <source>
        <dbReference type="EMBL" id="MDF0594290.1"/>
    </source>
</evidence>
<sequence>MALISVVFFSSFIALAEETITIVDSAGRTVELPYPVKSVVALNGNVPEEMIALGAGDKIVGIHLGTKTNVDRGLLPGLEDVAVIGDEADPNYEKIAELGPDVVIQYASWPPTPEELQAKLDPFGIPVVALDLYRMEVYNDEVELLGRILGHEKEATDYIAFIQDQYDLIDERLESIPEEDRKVVYFEGARLYQTYGGAGFGAGIPGMIMAGGGKDLYPDIKSDVFDTNPEDVAERNPDVIFKGISEPKGYFMEDETVLKNLREEVMSRPMWSDTTAVKNGEVYAISFDATAGLRKKFGPLFIAKALYPETFSDLDPESFLMTYLEDYLGLEPQGFYIYPPL</sequence>
<dbReference type="Pfam" id="PF01497">
    <property type="entry name" value="Peripla_BP_2"/>
    <property type="match status" value="1"/>
</dbReference>
<dbReference type="InterPro" id="IPR050902">
    <property type="entry name" value="ABC_Transporter_SBP"/>
</dbReference>
<gene>
    <name evidence="2" type="ORF">P0O24_11940</name>
</gene>
<evidence type="ECO:0000259" key="1">
    <source>
        <dbReference type="PROSITE" id="PS50983"/>
    </source>
</evidence>
<dbReference type="InterPro" id="IPR002491">
    <property type="entry name" value="ABC_transptr_periplasmic_BD"/>
</dbReference>
<protein>
    <submittedName>
        <fullName evidence="2">ABC transporter substrate-binding protein</fullName>
    </submittedName>
</protein>
<accession>A0ABT5XHU2</accession>
<dbReference type="PANTHER" id="PTHR30535">
    <property type="entry name" value="VITAMIN B12-BINDING PROTEIN"/>
    <property type="match status" value="1"/>
</dbReference>
<keyword evidence="3" id="KW-1185">Reference proteome</keyword>
<dbReference type="PROSITE" id="PS50983">
    <property type="entry name" value="FE_B12_PBP"/>
    <property type="match status" value="1"/>
</dbReference>
<dbReference type="SUPFAM" id="SSF53807">
    <property type="entry name" value="Helical backbone' metal receptor"/>
    <property type="match status" value="1"/>
</dbReference>
<comment type="caution">
    <text evidence="2">The sequence shown here is derived from an EMBL/GenBank/DDBJ whole genome shotgun (WGS) entry which is preliminary data.</text>
</comment>
<dbReference type="Gene3D" id="3.40.50.1980">
    <property type="entry name" value="Nitrogenase molybdenum iron protein domain"/>
    <property type="match status" value="2"/>
</dbReference>
<reference evidence="2 3" key="1">
    <citation type="submission" date="2023-03" db="EMBL/GenBank/DDBJ databases">
        <title>Whole genome sequencing of Methanotrichaceae archaeon M04Ac.</title>
        <authorList>
            <person name="Khomyakova M.A."/>
            <person name="Merkel A.Y."/>
            <person name="Slobodkin A.I."/>
        </authorList>
    </citation>
    <scope>NUCLEOTIDE SEQUENCE [LARGE SCALE GENOMIC DNA]</scope>
    <source>
        <strain evidence="2 3">M04Ac</strain>
    </source>
</reference>
<dbReference type="Proteomes" id="UP001215956">
    <property type="component" value="Unassembled WGS sequence"/>
</dbReference>
<dbReference type="PANTHER" id="PTHR30535:SF34">
    <property type="entry name" value="MOLYBDATE-BINDING PROTEIN MOLA"/>
    <property type="match status" value="1"/>
</dbReference>
<organism evidence="2 3">
    <name type="scientific">Candidatus Methanocrinis alkalitolerans</name>
    <dbReference type="NCBI Taxonomy" id="3033395"/>
    <lineage>
        <taxon>Archaea</taxon>
        <taxon>Methanobacteriati</taxon>
        <taxon>Methanobacteriota</taxon>
        <taxon>Stenosarchaea group</taxon>
        <taxon>Methanomicrobia</taxon>
        <taxon>Methanotrichales</taxon>
        <taxon>Methanotrichaceae</taxon>
        <taxon>Methanocrinis</taxon>
    </lineage>
</organism>
<name>A0ABT5XHU2_9EURY</name>
<dbReference type="EMBL" id="JARFPL010000061">
    <property type="protein sequence ID" value="MDF0594290.1"/>
    <property type="molecule type" value="Genomic_DNA"/>
</dbReference>
<feature type="domain" description="Fe/B12 periplasmic-binding" evidence="1">
    <location>
        <begin position="38"/>
        <end position="318"/>
    </location>
</feature>
<evidence type="ECO:0000313" key="3">
    <source>
        <dbReference type="Proteomes" id="UP001215956"/>
    </source>
</evidence>